<evidence type="ECO:0000313" key="10">
    <source>
        <dbReference type="Proteomes" id="UP000237889"/>
    </source>
</evidence>
<keyword evidence="6 9" id="KW-0418">Kinase</keyword>
<dbReference type="KEGG" id="phr:C6569_01240"/>
<dbReference type="OrthoDB" id="7297573at2"/>
<dbReference type="Proteomes" id="UP000237889">
    <property type="component" value="Chromosome"/>
</dbReference>
<evidence type="ECO:0000259" key="8">
    <source>
        <dbReference type="SMART" id="SM00387"/>
    </source>
</evidence>
<dbReference type="Gene3D" id="3.30.565.10">
    <property type="entry name" value="Histidine kinase-like ATPase, C-terminal domain"/>
    <property type="match status" value="1"/>
</dbReference>
<dbReference type="Pfam" id="PF07568">
    <property type="entry name" value="HisKA_2"/>
    <property type="match status" value="1"/>
</dbReference>
<accession>A0A2S0NHA0</accession>
<dbReference type="AlphaFoldDB" id="A0A2S0NHA0"/>
<evidence type="ECO:0000256" key="2">
    <source>
        <dbReference type="ARBA" id="ARBA00012438"/>
    </source>
</evidence>
<keyword evidence="3" id="KW-0597">Phosphoprotein</keyword>
<evidence type="ECO:0000256" key="7">
    <source>
        <dbReference type="ARBA" id="ARBA00022840"/>
    </source>
</evidence>
<dbReference type="InterPro" id="IPR011495">
    <property type="entry name" value="Sig_transdc_His_kin_sub2_dim/P"/>
</dbReference>
<evidence type="ECO:0000256" key="1">
    <source>
        <dbReference type="ARBA" id="ARBA00000085"/>
    </source>
</evidence>
<dbReference type="InterPro" id="IPR003594">
    <property type="entry name" value="HATPase_dom"/>
</dbReference>
<keyword evidence="10" id="KW-1185">Reference proteome</keyword>
<organism evidence="9 10">
    <name type="scientific">Phreatobacter cathodiphilus</name>
    <dbReference type="NCBI Taxonomy" id="1868589"/>
    <lineage>
        <taxon>Bacteria</taxon>
        <taxon>Pseudomonadati</taxon>
        <taxon>Pseudomonadota</taxon>
        <taxon>Alphaproteobacteria</taxon>
        <taxon>Hyphomicrobiales</taxon>
        <taxon>Phreatobacteraceae</taxon>
        <taxon>Phreatobacter</taxon>
    </lineage>
</organism>
<gene>
    <name evidence="9" type="ORF">C6569_01240</name>
</gene>
<feature type="domain" description="Histidine kinase/HSP90-like ATPase" evidence="8">
    <location>
        <begin position="212"/>
        <end position="310"/>
    </location>
</feature>
<dbReference type="PANTHER" id="PTHR41523:SF8">
    <property type="entry name" value="ETHYLENE RESPONSE SENSOR PROTEIN"/>
    <property type="match status" value="1"/>
</dbReference>
<dbReference type="PANTHER" id="PTHR41523">
    <property type="entry name" value="TWO-COMPONENT SYSTEM SENSOR PROTEIN"/>
    <property type="match status" value="1"/>
</dbReference>
<dbReference type="Pfam" id="PF02518">
    <property type="entry name" value="HATPase_c"/>
    <property type="match status" value="1"/>
</dbReference>
<protein>
    <recommendedName>
        <fullName evidence="2">histidine kinase</fullName>
        <ecNumber evidence="2">2.7.13.3</ecNumber>
    </recommendedName>
</protein>
<dbReference type="SMART" id="SM00387">
    <property type="entry name" value="HATPase_c"/>
    <property type="match status" value="1"/>
</dbReference>
<dbReference type="InterPro" id="IPR036890">
    <property type="entry name" value="HATPase_C_sf"/>
</dbReference>
<name>A0A2S0NHA0_9HYPH</name>
<dbReference type="EC" id="2.7.13.3" evidence="2"/>
<evidence type="ECO:0000256" key="4">
    <source>
        <dbReference type="ARBA" id="ARBA00022679"/>
    </source>
</evidence>
<sequence length="325" mass="34629">MTVIGASPSFCRAFQIDPASVDGRSVFALGQGEWGVANLRSLLRETAMGTADVEAYEFDLDSPALGKRRLVLHAHRLVHAAGPEVRVLLEIFDATDERSSESFKQSLIRDKAALLQEVHHRVANSLQIIASVLMQSARRVQSEEARGHLTDARNRVMSIASVERQLADSQAGDVHLRDYFTALCRSLAASMIRDPEALTLTVEADDTTVSGEFSISLGLTITELVINSLKHAFADERRGAIVVAYSSGPTGWTLSVTDNGVGMPTAGAGGAKSGLGTSIVEALANRMQATIYVNDMAPGTQTKIVHEESTQADTGLAAIAAGRTA</sequence>
<reference evidence="9 10" key="1">
    <citation type="submission" date="2018-03" db="EMBL/GenBank/DDBJ databases">
        <title>Genome sequencing of Phreatobacter sp.</title>
        <authorList>
            <person name="Kim S.-J."/>
            <person name="Heo J."/>
            <person name="Kwon S.-W."/>
        </authorList>
    </citation>
    <scope>NUCLEOTIDE SEQUENCE [LARGE SCALE GENOMIC DNA]</scope>
    <source>
        <strain evidence="9 10">S-12</strain>
    </source>
</reference>
<dbReference type="GO" id="GO:0004673">
    <property type="term" value="F:protein histidine kinase activity"/>
    <property type="evidence" value="ECO:0007669"/>
    <property type="project" value="UniProtKB-EC"/>
</dbReference>
<evidence type="ECO:0000313" key="9">
    <source>
        <dbReference type="EMBL" id="AVO47467.1"/>
    </source>
</evidence>
<proteinExistence type="predicted"/>
<evidence type="ECO:0000256" key="6">
    <source>
        <dbReference type="ARBA" id="ARBA00022777"/>
    </source>
</evidence>
<evidence type="ECO:0000256" key="5">
    <source>
        <dbReference type="ARBA" id="ARBA00022741"/>
    </source>
</evidence>
<keyword evidence="7" id="KW-0067">ATP-binding</keyword>
<evidence type="ECO:0000256" key="3">
    <source>
        <dbReference type="ARBA" id="ARBA00022553"/>
    </source>
</evidence>
<dbReference type="GO" id="GO:0005524">
    <property type="term" value="F:ATP binding"/>
    <property type="evidence" value="ECO:0007669"/>
    <property type="project" value="UniProtKB-KW"/>
</dbReference>
<keyword evidence="4" id="KW-0808">Transferase</keyword>
<dbReference type="EMBL" id="CP027668">
    <property type="protein sequence ID" value="AVO47467.1"/>
    <property type="molecule type" value="Genomic_DNA"/>
</dbReference>
<dbReference type="SUPFAM" id="SSF55874">
    <property type="entry name" value="ATPase domain of HSP90 chaperone/DNA topoisomerase II/histidine kinase"/>
    <property type="match status" value="1"/>
</dbReference>
<keyword evidence="5" id="KW-0547">Nucleotide-binding</keyword>
<comment type="catalytic activity">
    <reaction evidence="1">
        <text>ATP + protein L-histidine = ADP + protein N-phospho-L-histidine.</text>
        <dbReference type="EC" id="2.7.13.3"/>
    </reaction>
</comment>